<sequence length="406" mass="44539">MFTFFECLRSALISIRAHGFRSILTTLGIIIGVASVIATVSIVQGLSYSIGQQFEGLGANSLSVYSYTSFEDQMKGRFGRITADDLQLITDRTEGIESITPMLASRFTSVVRFGAKSTTGRVIGTTNSYQQVNQLFIQKGRFLSESDNQTRRRVCVIGTQVRDNLLLPENPIGEFIEINSEWVKIIGLAEPKGEMLGFKQDDIVLLPYSTMQSLNGNQTQVDIQIQLTVTNLDEMETVTEKIRKLLRQSHRIKNGNDDFKIQSSEQLKESFSKITSAVTFVMGGIVSISLLVGGIGIMNIMLVSVTERTREIGICKAIGAKRHYILLQFLMESLVLCLLGGLIGLIIGYALGMGLAAMIPNFPPAHVPWWAVAISVGFSAIIGIVFGIVPAAKAANLDPIESLRYE</sequence>
<evidence type="ECO:0000256" key="6">
    <source>
        <dbReference type="ARBA" id="ARBA00038076"/>
    </source>
</evidence>
<comment type="caution">
    <text evidence="10">The sequence shown here is derived from an EMBL/GenBank/DDBJ whole genome shotgun (WGS) entry which is preliminary data.</text>
</comment>
<dbReference type="InterPro" id="IPR050250">
    <property type="entry name" value="Macrolide_Exporter_MacB"/>
</dbReference>
<feature type="transmembrane region" description="Helical" evidence="7">
    <location>
        <begin position="20"/>
        <end position="43"/>
    </location>
</feature>
<dbReference type="Pfam" id="PF02687">
    <property type="entry name" value="FtsX"/>
    <property type="match status" value="1"/>
</dbReference>
<evidence type="ECO:0000256" key="3">
    <source>
        <dbReference type="ARBA" id="ARBA00022692"/>
    </source>
</evidence>
<reference evidence="11" key="1">
    <citation type="journal article" date="2019" name="Int. J. Syst. Evol. Microbiol.">
        <title>The Global Catalogue of Microorganisms (GCM) 10K type strain sequencing project: providing services to taxonomists for standard genome sequencing and annotation.</title>
        <authorList>
            <consortium name="The Broad Institute Genomics Platform"/>
            <consortium name="The Broad Institute Genome Sequencing Center for Infectious Disease"/>
            <person name="Wu L."/>
            <person name="Ma J."/>
        </authorList>
    </citation>
    <scope>NUCLEOTIDE SEQUENCE [LARGE SCALE GENOMIC DNA]</scope>
    <source>
        <strain evidence="11">KCTC 32239</strain>
    </source>
</reference>
<dbReference type="PANTHER" id="PTHR30572">
    <property type="entry name" value="MEMBRANE COMPONENT OF TRANSPORTER-RELATED"/>
    <property type="match status" value="1"/>
</dbReference>
<comment type="similarity">
    <text evidence="6">Belongs to the ABC-4 integral membrane protein family.</text>
</comment>
<feature type="transmembrane region" description="Helical" evidence="7">
    <location>
        <begin position="369"/>
        <end position="389"/>
    </location>
</feature>
<keyword evidence="4 7" id="KW-1133">Transmembrane helix</keyword>
<dbReference type="Pfam" id="PF12704">
    <property type="entry name" value="MacB_PCD"/>
    <property type="match status" value="1"/>
</dbReference>
<organism evidence="10 11">
    <name type="scientific">Cellvibrio zantedeschiae</name>
    <dbReference type="NCBI Taxonomy" id="1237077"/>
    <lineage>
        <taxon>Bacteria</taxon>
        <taxon>Pseudomonadati</taxon>
        <taxon>Pseudomonadota</taxon>
        <taxon>Gammaproteobacteria</taxon>
        <taxon>Cellvibrionales</taxon>
        <taxon>Cellvibrionaceae</taxon>
        <taxon>Cellvibrio</taxon>
    </lineage>
</organism>
<accession>A0ABQ3B6H4</accession>
<evidence type="ECO:0000256" key="5">
    <source>
        <dbReference type="ARBA" id="ARBA00023136"/>
    </source>
</evidence>
<feature type="transmembrane region" description="Helical" evidence="7">
    <location>
        <begin position="277"/>
        <end position="303"/>
    </location>
</feature>
<name>A0ABQ3B6H4_9GAMM</name>
<keyword evidence="2" id="KW-1003">Cell membrane</keyword>
<evidence type="ECO:0000256" key="4">
    <source>
        <dbReference type="ARBA" id="ARBA00022989"/>
    </source>
</evidence>
<protein>
    <submittedName>
        <fullName evidence="10">ABC transporter permease</fullName>
    </submittedName>
</protein>
<evidence type="ECO:0000313" key="11">
    <source>
        <dbReference type="Proteomes" id="UP000619761"/>
    </source>
</evidence>
<dbReference type="PANTHER" id="PTHR30572:SF4">
    <property type="entry name" value="ABC TRANSPORTER PERMEASE YTRF"/>
    <property type="match status" value="1"/>
</dbReference>
<feature type="transmembrane region" description="Helical" evidence="7">
    <location>
        <begin position="324"/>
        <end position="349"/>
    </location>
</feature>
<proteinExistence type="inferred from homology"/>
<keyword evidence="5 7" id="KW-0472">Membrane</keyword>
<dbReference type="InterPro" id="IPR003838">
    <property type="entry name" value="ABC3_permease_C"/>
</dbReference>
<dbReference type="Proteomes" id="UP000619761">
    <property type="component" value="Unassembled WGS sequence"/>
</dbReference>
<evidence type="ECO:0000256" key="1">
    <source>
        <dbReference type="ARBA" id="ARBA00004651"/>
    </source>
</evidence>
<evidence type="ECO:0000259" key="9">
    <source>
        <dbReference type="Pfam" id="PF12704"/>
    </source>
</evidence>
<dbReference type="EMBL" id="BMYZ01000002">
    <property type="protein sequence ID" value="GGY80834.1"/>
    <property type="molecule type" value="Genomic_DNA"/>
</dbReference>
<evidence type="ECO:0000256" key="7">
    <source>
        <dbReference type="SAM" id="Phobius"/>
    </source>
</evidence>
<feature type="domain" description="MacB-like periplasmic core" evidence="9">
    <location>
        <begin position="22"/>
        <end position="244"/>
    </location>
</feature>
<feature type="domain" description="ABC3 transporter permease C-terminal" evidence="8">
    <location>
        <begin position="285"/>
        <end position="399"/>
    </location>
</feature>
<gene>
    <name evidence="10" type="ORF">GCM10011613_27360</name>
</gene>
<keyword evidence="11" id="KW-1185">Reference proteome</keyword>
<evidence type="ECO:0000259" key="8">
    <source>
        <dbReference type="Pfam" id="PF02687"/>
    </source>
</evidence>
<evidence type="ECO:0000256" key="2">
    <source>
        <dbReference type="ARBA" id="ARBA00022475"/>
    </source>
</evidence>
<keyword evidence="3 7" id="KW-0812">Transmembrane</keyword>
<dbReference type="InterPro" id="IPR025857">
    <property type="entry name" value="MacB_PCD"/>
</dbReference>
<evidence type="ECO:0000313" key="10">
    <source>
        <dbReference type="EMBL" id="GGY80834.1"/>
    </source>
</evidence>
<dbReference type="RefSeq" id="WP_229837934.1">
    <property type="nucleotide sequence ID" value="NZ_BMYZ01000002.1"/>
</dbReference>
<comment type="subcellular location">
    <subcellularLocation>
        <location evidence="1">Cell membrane</location>
        <topology evidence="1">Multi-pass membrane protein</topology>
    </subcellularLocation>
</comment>